<evidence type="ECO:0000256" key="1">
    <source>
        <dbReference type="SAM" id="Phobius"/>
    </source>
</evidence>
<keyword evidence="3" id="KW-1185">Reference proteome</keyword>
<evidence type="ECO:0000313" key="2">
    <source>
        <dbReference type="EMBL" id="BDT57502.1"/>
    </source>
</evidence>
<feature type="transmembrane region" description="Helical" evidence="1">
    <location>
        <begin position="109"/>
        <end position="126"/>
    </location>
</feature>
<gene>
    <name evidence="2" type="ORF">MasN3_09960</name>
</gene>
<accession>A0ABN6T5J1</accession>
<reference evidence="2" key="1">
    <citation type="submission" date="2022-11" db="EMBL/GenBank/DDBJ databases">
        <title>Isolation and characterization of PLA-degrading bacterium Massilia sp. from Antarctic soil.</title>
        <authorList>
            <person name="Sato K."/>
            <person name="Gomez-Fuentes C."/>
            <person name="Ahmad S.A."/>
            <person name="Zulkharnain A."/>
        </authorList>
    </citation>
    <scope>NUCLEOTIDE SEQUENCE</scope>
    <source>
        <strain evidence="2">N-3</strain>
    </source>
</reference>
<dbReference type="EMBL" id="AP026966">
    <property type="protein sequence ID" value="BDT57502.1"/>
    <property type="molecule type" value="Genomic_DNA"/>
</dbReference>
<organism evidence="2 3">
    <name type="scientific">Massilia varians</name>
    <dbReference type="NCBI Taxonomy" id="457921"/>
    <lineage>
        <taxon>Bacteria</taxon>
        <taxon>Pseudomonadati</taxon>
        <taxon>Pseudomonadota</taxon>
        <taxon>Betaproteobacteria</taxon>
        <taxon>Burkholderiales</taxon>
        <taxon>Oxalobacteraceae</taxon>
        <taxon>Telluria group</taxon>
        <taxon>Massilia</taxon>
    </lineage>
</organism>
<keyword evidence="1" id="KW-0472">Membrane</keyword>
<feature type="transmembrane region" description="Helical" evidence="1">
    <location>
        <begin position="16"/>
        <end position="34"/>
    </location>
</feature>
<evidence type="ECO:0000313" key="3">
    <source>
        <dbReference type="Proteomes" id="UP001163336"/>
    </source>
</evidence>
<feature type="transmembrane region" description="Helical" evidence="1">
    <location>
        <begin position="79"/>
        <end position="97"/>
    </location>
</feature>
<keyword evidence="1" id="KW-1133">Transmembrane helix</keyword>
<keyword evidence="1" id="KW-0812">Transmembrane</keyword>
<protein>
    <submittedName>
        <fullName evidence="2">SirB family protein</fullName>
    </submittedName>
</protein>
<dbReference type="PANTHER" id="PTHR39594">
    <property type="entry name" value="PROTEIN YCHQ"/>
    <property type="match status" value="1"/>
</dbReference>
<dbReference type="PIRSF" id="PIRSF005610">
    <property type="entry name" value="SirB"/>
    <property type="match status" value="1"/>
</dbReference>
<dbReference type="PANTHER" id="PTHR39594:SF1">
    <property type="entry name" value="PROTEIN YCHQ"/>
    <property type="match status" value="1"/>
</dbReference>
<sequence>MPIPAPAMPYIALKHLHVSFVALSGLLFLVRGIWMLRASPNLAQRWARIVPHIVDTLLLASAIGLAVVSHQYPGQMPWLTAKVVGLVAYIVLGTIALKRGRTQGVRTAAFVGALACFAYIVAVAVTKNPLVLM</sequence>
<proteinExistence type="predicted"/>
<dbReference type="InterPro" id="IPR007360">
    <property type="entry name" value="SirB"/>
</dbReference>
<dbReference type="Pfam" id="PF04247">
    <property type="entry name" value="SirB"/>
    <property type="match status" value="1"/>
</dbReference>
<dbReference type="Proteomes" id="UP001163336">
    <property type="component" value="Chromosome"/>
</dbReference>
<name>A0ABN6T5J1_9BURK</name>
<feature type="transmembrane region" description="Helical" evidence="1">
    <location>
        <begin position="46"/>
        <end position="67"/>
    </location>
</feature>